<evidence type="ECO:0000313" key="4">
    <source>
        <dbReference type="EMBL" id="ORB76482.1"/>
    </source>
</evidence>
<dbReference type="InterPro" id="IPR027417">
    <property type="entry name" value="P-loop_NTPase"/>
</dbReference>
<keyword evidence="1" id="KW-0547">Nucleotide-binding</keyword>
<dbReference type="Gene3D" id="3.40.50.300">
    <property type="entry name" value="P-loop containing nucleotide triphosphate hydrolases"/>
    <property type="match status" value="1"/>
</dbReference>
<dbReference type="RefSeq" id="WP_338066900.1">
    <property type="nucleotide sequence ID" value="NZ_MVIL01000769.1"/>
</dbReference>
<gene>
    <name evidence="4" type="ORF">BST46_29860</name>
</gene>
<dbReference type="Proteomes" id="UP000192847">
    <property type="component" value="Unassembled WGS sequence"/>
</dbReference>
<comment type="caution">
    <text evidence="4">The sequence shown here is derived from an EMBL/GenBank/DDBJ whole genome shotgun (WGS) entry which is preliminary data.</text>
</comment>
<feature type="non-terminal residue" evidence="4">
    <location>
        <position position="142"/>
    </location>
</feature>
<organism evidence="4 5">
    <name type="scientific">Mycobacterium timonense</name>
    <dbReference type="NCBI Taxonomy" id="701043"/>
    <lineage>
        <taxon>Bacteria</taxon>
        <taxon>Bacillati</taxon>
        <taxon>Actinomycetota</taxon>
        <taxon>Actinomycetes</taxon>
        <taxon>Mycobacteriales</taxon>
        <taxon>Mycobacteriaceae</taxon>
        <taxon>Mycobacterium</taxon>
        <taxon>Mycobacterium avium complex (MAC)</taxon>
    </lineage>
</organism>
<evidence type="ECO:0000256" key="1">
    <source>
        <dbReference type="ARBA" id="ARBA00022741"/>
    </source>
</evidence>
<evidence type="ECO:0000313" key="5">
    <source>
        <dbReference type="Proteomes" id="UP000192847"/>
    </source>
</evidence>
<keyword evidence="5" id="KW-1185">Reference proteome</keyword>
<evidence type="ECO:0000259" key="3">
    <source>
        <dbReference type="Pfam" id="PF01580"/>
    </source>
</evidence>
<dbReference type="Pfam" id="PF01580">
    <property type="entry name" value="FtsK_SpoIIIE"/>
    <property type="match status" value="1"/>
</dbReference>
<feature type="non-terminal residue" evidence="4">
    <location>
        <position position="1"/>
    </location>
</feature>
<dbReference type="PANTHER" id="PTHR22683">
    <property type="entry name" value="SPORULATION PROTEIN RELATED"/>
    <property type="match status" value="1"/>
</dbReference>
<dbReference type="EMBL" id="MVIL01000769">
    <property type="protein sequence ID" value="ORB76482.1"/>
    <property type="molecule type" value="Genomic_DNA"/>
</dbReference>
<keyword evidence="2" id="KW-0067">ATP-binding</keyword>
<evidence type="ECO:0000256" key="2">
    <source>
        <dbReference type="ARBA" id="ARBA00022840"/>
    </source>
</evidence>
<dbReference type="PANTHER" id="PTHR22683:SF1">
    <property type="entry name" value="TYPE VII SECRETION SYSTEM PROTEIN ESSC"/>
    <property type="match status" value="1"/>
</dbReference>
<proteinExistence type="predicted"/>
<sequence length="142" mass="15904">LNMLLVDFKGGPTFLGMGDLPHVTAVITNMEQEAHLVARMAEMIDGEIARRFDVLRGADELSTRNDVKDIRDYEQLRERGVDLPPLPSLFVIIDEFTELLAAHPIYGPFYHQFAPYGAALGYNIFYPTKNNTMTGGSTGRRT</sequence>
<dbReference type="InterPro" id="IPR050206">
    <property type="entry name" value="FtsK/SpoIIIE/SftA"/>
</dbReference>
<protein>
    <recommendedName>
        <fullName evidence="3">FtsK domain-containing protein</fullName>
    </recommendedName>
</protein>
<dbReference type="InterPro" id="IPR002543">
    <property type="entry name" value="FtsK_dom"/>
</dbReference>
<feature type="domain" description="FtsK" evidence="3">
    <location>
        <begin position="2"/>
        <end position="104"/>
    </location>
</feature>
<reference evidence="4 5" key="1">
    <citation type="submission" date="2017-02" db="EMBL/GenBank/DDBJ databases">
        <title>The new phylogeny of genus Mycobacterium.</title>
        <authorList>
            <person name="Tortoli E."/>
            <person name="Trovato A."/>
            <person name="Cirillo D.M."/>
        </authorList>
    </citation>
    <scope>NUCLEOTIDE SEQUENCE [LARGE SCALE GENOMIC DNA]</scope>
    <source>
        <strain evidence="4 5">CCUG 56329</strain>
    </source>
</reference>
<name>A0ABX3TCH9_9MYCO</name>
<accession>A0ABX3TCH9</accession>